<comment type="caution">
    <text evidence="2">The sequence shown here is derived from an EMBL/GenBank/DDBJ whole genome shotgun (WGS) entry which is preliminary data.</text>
</comment>
<dbReference type="RefSeq" id="WP_183618427.1">
    <property type="nucleotide sequence ID" value="NZ_JACIDY010000009.1"/>
</dbReference>
<dbReference type="AlphaFoldDB" id="A0A7W6C109"/>
<feature type="signal peptide" evidence="1">
    <location>
        <begin position="1"/>
        <end position="24"/>
    </location>
</feature>
<keyword evidence="1" id="KW-0732">Signal</keyword>
<evidence type="ECO:0000313" key="3">
    <source>
        <dbReference type="Proteomes" id="UP000561459"/>
    </source>
</evidence>
<accession>A0A7W6C109</accession>
<proteinExistence type="predicted"/>
<evidence type="ECO:0000256" key="1">
    <source>
        <dbReference type="SAM" id="SignalP"/>
    </source>
</evidence>
<organism evidence="2 3">
    <name type="scientific">Novosphingobium fluoreni</name>
    <dbReference type="NCBI Taxonomy" id="1391222"/>
    <lineage>
        <taxon>Bacteria</taxon>
        <taxon>Pseudomonadati</taxon>
        <taxon>Pseudomonadota</taxon>
        <taxon>Alphaproteobacteria</taxon>
        <taxon>Sphingomonadales</taxon>
        <taxon>Sphingomonadaceae</taxon>
        <taxon>Novosphingobium</taxon>
    </lineage>
</organism>
<feature type="chain" id="PRO_5031149435" description="Transporter" evidence="1">
    <location>
        <begin position="25"/>
        <end position="290"/>
    </location>
</feature>
<dbReference type="Pfam" id="PF13557">
    <property type="entry name" value="Phenol_MetA_deg"/>
    <property type="match status" value="1"/>
</dbReference>
<sequence length="290" mass="31319">MPYHRLSLALASFAALAAPNLAHAVDLDAGDYDPAKPGTSLALVYLQHAERNEQDVDGDTVPGDNELNTDVAIVRLVHYVDIAGLTVAPQVLVPVVAQRGLANRASLGRNTGVGDIILAAPVWLVNRPQSNTYFGVTPYLYLPTGDYNPARVLNAGEDRWKLNLQAAGTVRIAPKLAWDAGADVTFYGKTGKSYAGGRLTQKVGYQVQSSLRYFLSGRFDLRGGISHAEGGDWTQNALVNRGFTQTKFWVGTAVKPSASTQVILTLGRDIDVRNGFKENGRVNVRLLQAF</sequence>
<gene>
    <name evidence="2" type="ORF">GGR39_003190</name>
</gene>
<evidence type="ECO:0000313" key="2">
    <source>
        <dbReference type="EMBL" id="MBB3941513.1"/>
    </source>
</evidence>
<keyword evidence="3" id="KW-1185">Reference proteome</keyword>
<dbReference type="InterPro" id="IPR025737">
    <property type="entry name" value="FApF"/>
</dbReference>
<evidence type="ECO:0008006" key="4">
    <source>
        <dbReference type="Google" id="ProtNLM"/>
    </source>
</evidence>
<name>A0A7W6C109_9SPHN</name>
<reference evidence="2 3" key="1">
    <citation type="submission" date="2020-08" db="EMBL/GenBank/DDBJ databases">
        <title>Genomic Encyclopedia of Type Strains, Phase IV (KMG-IV): sequencing the most valuable type-strain genomes for metagenomic binning, comparative biology and taxonomic classification.</title>
        <authorList>
            <person name="Goeker M."/>
        </authorList>
    </citation>
    <scope>NUCLEOTIDE SEQUENCE [LARGE SCALE GENOMIC DNA]</scope>
    <source>
        <strain evidence="2 3">DSM 27568</strain>
    </source>
</reference>
<dbReference type="EMBL" id="JACIDY010000009">
    <property type="protein sequence ID" value="MBB3941513.1"/>
    <property type="molecule type" value="Genomic_DNA"/>
</dbReference>
<protein>
    <recommendedName>
        <fullName evidence="4">Transporter</fullName>
    </recommendedName>
</protein>
<dbReference type="Proteomes" id="UP000561459">
    <property type="component" value="Unassembled WGS sequence"/>
</dbReference>